<sequence>MKKALIYLAIAAVSFTSCRKDDTSSTTIQEVSDLTTQNANDDKAIAKYMDEHYLDALGRIKAFSSTDASDDGYTKLSDLSYTKLESGVIIIVRDGAQPEDGVTIGETDIIRLMHKSTAFLSNENNGIQYTRKITFANTLESTGVPEVDPTYYYAKPTTVTNSGQSRAYFEIEGLREGLSHFKSFDKADSENYNLQGVIIVPSRAAFARDSHYPYANIDWRNRTFVFNFQVYKTSARD</sequence>
<protein>
    <recommendedName>
        <fullName evidence="3">DUF5689 domain-containing protein</fullName>
    </recommendedName>
</protein>
<name>A0AAU0EZP6_9FLAO</name>
<evidence type="ECO:0008006" key="3">
    <source>
        <dbReference type="Google" id="ProtNLM"/>
    </source>
</evidence>
<reference evidence="1" key="1">
    <citation type="submission" date="2023-10" db="EMBL/GenBank/DDBJ databases">
        <title>Characterization and whole genome sequencing of a novel strain of Bergeyella porcorum QD2021 isolated from pig.</title>
        <authorList>
            <person name="Liu G."/>
            <person name="Chen C."/>
            <person name="Han X."/>
        </authorList>
    </citation>
    <scope>NUCLEOTIDE SEQUENCE</scope>
    <source>
        <strain evidence="1">QD2021</strain>
    </source>
</reference>
<keyword evidence="2" id="KW-1185">Reference proteome</keyword>
<dbReference type="PROSITE" id="PS51257">
    <property type="entry name" value="PROKAR_LIPOPROTEIN"/>
    <property type="match status" value="1"/>
</dbReference>
<dbReference type="RefSeq" id="WP_327985106.1">
    <property type="nucleotide sequence ID" value="NZ_CP136426.1"/>
</dbReference>
<organism evidence="1 2">
    <name type="scientific">Bergeyella porcorum</name>
    <dbReference type="NCBI Taxonomy" id="1735111"/>
    <lineage>
        <taxon>Bacteria</taxon>
        <taxon>Pseudomonadati</taxon>
        <taxon>Bacteroidota</taxon>
        <taxon>Flavobacteriia</taxon>
        <taxon>Flavobacteriales</taxon>
        <taxon>Weeksellaceae</taxon>
        <taxon>Bergeyella</taxon>
    </lineage>
</organism>
<dbReference type="KEGG" id="bpor:BPO_0838"/>
<dbReference type="EMBL" id="CP136426">
    <property type="protein sequence ID" value="WOC51485.1"/>
    <property type="molecule type" value="Genomic_DNA"/>
</dbReference>
<proteinExistence type="predicted"/>
<evidence type="ECO:0000313" key="2">
    <source>
        <dbReference type="Proteomes" id="UP001432059"/>
    </source>
</evidence>
<accession>A0AAU0EZP6</accession>
<dbReference type="Proteomes" id="UP001432059">
    <property type="component" value="Chromosome"/>
</dbReference>
<evidence type="ECO:0000313" key="1">
    <source>
        <dbReference type="EMBL" id="WOC51485.1"/>
    </source>
</evidence>
<dbReference type="AlphaFoldDB" id="A0AAU0EZP6"/>
<gene>
    <name evidence="1" type="ORF">BPO_0838</name>
</gene>